<keyword evidence="4" id="KW-1185">Reference proteome</keyword>
<accession>B7P5U3</accession>
<feature type="region of interest" description="Disordered" evidence="1">
    <location>
        <begin position="1"/>
        <end position="25"/>
    </location>
</feature>
<evidence type="ECO:0000313" key="2">
    <source>
        <dbReference type="EMBL" id="EEC01965.1"/>
    </source>
</evidence>
<dbReference type="Proteomes" id="UP000001555">
    <property type="component" value="Unassembled WGS sequence"/>
</dbReference>
<feature type="compositionally biased region" description="Polar residues" evidence="1">
    <location>
        <begin position="1"/>
        <end position="11"/>
    </location>
</feature>
<feature type="compositionally biased region" description="Basic residues" evidence="1">
    <location>
        <begin position="14"/>
        <end position="25"/>
    </location>
</feature>
<dbReference type="EnsemblMetazoa" id="ISCW001481-RA">
    <property type="protein sequence ID" value="ISCW001481-PA"/>
    <property type="gene ID" value="ISCW001481"/>
</dbReference>
<dbReference type="VEuPathDB" id="VectorBase:ISCW001481"/>
<feature type="non-terminal residue" evidence="2">
    <location>
        <position position="1"/>
    </location>
</feature>
<dbReference type="EMBL" id="DS642575">
    <property type="protein sequence ID" value="EEC01965.1"/>
    <property type="molecule type" value="Genomic_DNA"/>
</dbReference>
<organism>
    <name type="scientific">Ixodes scapularis</name>
    <name type="common">Black-legged tick</name>
    <name type="synonym">Deer tick</name>
    <dbReference type="NCBI Taxonomy" id="6945"/>
    <lineage>
        <taxon>Eukaryota</taxon>
        <taxon>Metazoa</taxon>
        <taxon>Ecdysozoa</taxon>
        <taxon>Arthropoda</taxon>
        <taxon>Chelicerata</taxon>
        <taxon>Arachnida</taxon>
        <taxon>Acari</taxon>
        <taxon>Parasitiformes</taxon>
        <taxon>Ixodida</taxon>
        <taxon>Ixodoidea</taxon>
        <taxon>Ixodidae</taxon>
        <taxon>Ixodinae</taxon>
        <taxon>Ixodes</taxon>
    </lineage>
</organism>
<protein>
    <submittedName>
        <fullName evidence="2 3">Uncharacterized protein</fullName>
    </submittedName>
</protein>
<proteinExistence type="predicted"/>
<feature type="non-terminal residue" evidence="2">
    <location>
        <position position="59"/>
    </location>
</feature>
<dbReference type="EMBL" id="ABJB010532739">
    <property type="status" value="NOT_ANNOTATED_CDS"/>
    <property type="molecule type" value="Genomic_DNA"/>
</dbReference>
<gene>
    <name evidence="2" type="ORF">IscW_ISCW001481</name>
</gene>
<evidence type="ECO:0000313" key="4">
    <source>
        <dbReference type="Proteomes" id="UP000001555"/>
    </source>
</evidence>
<name>B7P5U3_IXOSC</name>
<dbReference type="HOGENOM" id="CLU_2967727_0_0_1"/>
<dbReference type="PaxDb" id="6945-B7P5U3"/>
<dbReference type="AlphaFoldDB" id="B7P5U3"/>
<reference evidence="2 4" key="1">
    <citation type="submission" date="2008-03" db="EMBL/GenBank/DDBJ databases">
        <title>Annotation of Ixodes scapularis.</title>
        <authorList>
            <consortium name="Ixodes scapularis Genome Project Consortium"/>
            <person name="Caler E."/>
            <person name="Hannick L.I."/>
            <person name="Bidwell S."/>
            <person name="Joardar V."/>
            <person name="Thiagarajan M."/>
            <person name="Amedeo P."/>
            <person name="Galinsky K.J."/>
            <person name="Schobel S."/>
            <person name="Inman J."/>
            <person name="Hostetler J."/>
            <person name="Miller J."/>
            <person name="Hammond M."/>
            <person name="Megy K."/>
            <person name="Lawson D."/>
            <person name="Kodira C."/>
            <person name="Sutton G."/>
            <person name="Meyer J."/>
            <person name="Hill C.A."/>
            <person name="Birren B."/>
            <person name="Nene V."/>
            <person name="Collins F."/>
            <person name="Alarcon-Chaidez F."/>
            <person name="Wikel S."/>
            <person name="Strausberg R."/>
        </authorList>
    </citation>
    <scope>NUCLEOTIDE SEQUENCE [LARGE SCALE GENOMIC DNA]</scope>
    <source>
        <strain evidence="4">Wikel</strain>
        <strain evidence="2">Wikel colony</strain>
    </source>
</reference>
<sequence>KTSGRARTLSGTLFKRRKRRTPSRRIAKISSVKPSVSSAIPAEMLSIFSSPEPSECLPI</sequence>
<dbReference type="InParanoid" id="B7P5U3"/>
<dbReference type="VEuPathDB" id="VectorBase:ISCI001481"/>
<evidence type="ECO:0000256" key="1">
    <source>
        <dbReference type="SAM" id="MobiDB-lite"/>
    </source>
</evidence>
<evidence type="ECO:0000313" key="3">
    <source>
        <dbReference type="EnsemblMetazoa" id="ISCW001481-PA"/>
    </source>
</evidence>
<reference evidence="3" key="2">
    <citation type="submission" date="2020-05" db="UniProtKB">
        <authorList>
            <consortium name="EnsemblMetazoa"/>
        </authorList>
    </citation>
    <scope>IDENTIFICATION</scope>
    <source>
        <strain evidence="3">wikel</strain>
    </source>
</reference>